<dbReference type="EMBL" id="CYXZ01000015">
    <property type="protein sequence ID" value="CUN15236.1"/>
    <property type="molecule type" value="Genomic_DNA"/>
</dbReference>
<dbReference type="GO" id="GO:0042158">
    <property type="term" value="P:lipoprotein biosynthetic process"/>
    <property type="evidence" value="ECO:0007669"/>
    <property type="project" value="UniProtKB-UniRule"/>
</dbReference>
<gene>
    <name evidence="7 8" type="primary">lgt</name>
    <name evidence="8" type="ORF">ERS852572_02157</name>
</gene>
<dbReference type="AlphaFoldDB" id="A0A173ULL6"/>
<comment type="subcellular location">
    <subcellularLocation>
        <location evidence="7">Cell membrane</location>
        <topology evidence="7">Multi-pass membrane protein</topology>
    </subcellularLocation>
</comment>
<reference evidence="8 9" key="1">
    <citation type="submission" date="2015-09" db="EMBL/GenBank/DDBJ databases">
        <authorList>
            <consortium name="Pathogen Informatics"/>
        </authorList>
    </citation>
    <scope>NUCLEOTIDE SEQUENCE [LARGE SCALE GENOMIC DNA]</scope>
    <source>
        <strain evidence="8 9">2789STDY5834960</strain>
    </source>
</reference>
<dbReference type="GO" id="GO:0008961">
    <property type="term" value="F:phosphatidylglycerol-prolipoprotein diacylglyceryl transferase activity"/>
    <property type="evidence" value="ECO:0007669"/>
    <property type="project" value="UniProtKB-UniRule"/>
</dbReference>
<feature type="transmembrane region" description="Helical" evidence="7">
    <location>
        <begin position="180"/>
        <end position="198"/>
    </location>
</feature>
<feature type="transmembrane region" description="Helical" evidence="7">
    <location>
        <begin position="56"/>
        <end position="78"/>
    </location>
</feature>
<keyword evidence="4 7" id="KW-0812">Transmembrane</keyword>
<feature type="binding site" evidence="7">
    <location>
        <position position="141"/>
    </location>
    <ligand>
        <name>a 1,2-diacyl-sn-glycero-3-phospho-(1'-sn-glycerol)</name>
        <dbReference type="ChEBI" id="CHEBI:64716"/>
    </ligand>
</feature>
<feature type="transmembrane region" description="Helical" evidence="7">
    <location>
        <begin position="233"/>
        <end position="256"/>
    </location>
</feature>
<evidence type="ECO:0000256" key="3">
    <source>
        <dbReference type="ARBA" id="ARBA00022679"/>
    </source>
</evidence>
<dbReference type="STRING" id="166486.ERS852572_02157"/>
<evidence type="ECO:0000256" key="7">
    <source>
        <dbReference type="HAMAP-Rule" id="MF_01147"/>
    </source>
</evidence>
<keyword evidence="8" id="KW-0449">Lipoprotein</keyword>
<protein>
    <recommendedName>
        <fullName evidence="7">Phosphatidylglycerol--prolipoprotein diacylglyceryl transferase</fullName>
        <ecNumber evidence="7">2.5.1.145</ecNumber>
    </recommendedName>
</protein>
<evidence type="ECO:0000256" key="4">
    <source>
        <dbReference type="ARBA" id="ARBA00022692"/>
    </source>
</evidence>
<dbReference type="GO" id="GO:0005886">
    <property type="term" value="C:plasma membrane"/>
    <property type="evidence" value="ECO:0007669"/>
    <property type="project" value="UniProtKB-SubCell"/>
</dbReference>
<keyword evidence="3 7" id="KW-0808">Transferase</keyword>
<dbReference type="Pfam" id="PF01790">
    <property type="entry name" value="LGT"/>
    <property type="match status" value="1"/>
</dbReference>
<feature type="transmembrane region" description="Helical" evidence="7">
    <location>
        <begin position="20"/>
        <end position="44"/>
    </location>
</feature>
<organism evidence="8 9">
    <name type="scientific">Roseburia intestinalis</name>
    <dbReference type="NCBI Taxonomy" id="166486"/>
    <lineage>
        <taxon>Bacteria</taxon>
        <taxon>Bacillati</taxon>
        <taxon>Bacillota</taxon>
        <taxon>Clostridia</taxon>
        <taxon>Lachnospirales</taxon>
        <taxon>Lachnospiraceae</taxon>
        <taxon>Roseburia</taxon>
    </lineage>
</organism>
<keyword evidence="5 7" id="KW-1133">Transmembrane helix</keyword>
<evidence type="ECO:0000313" key="8">
    <source>
        <dbReference type="EMBL" id="CUN15236.1"/>
    </source>
</evidence>
<comment type="function">
    <text evidence="7">Catalyzes the transfer of the diacylglyceryl group from phosphatidylglycerol to the sulfhydryl group of the N-terminal cysteine of a prolipoprotein, the first step in the formation of mature lipoproteins.</text>
</comment>
<keyword evidence="2 7" id="KW-1003">Cell membrane</keyword>
<dbReference type="PANTHER" id="PTHR30589:SF0">
    <property type="entry name" value="PHOSPHATIDYLGLYCEROL--PROLIPOPROTEIN DIACYLGLYCERYL TRANSFERASE"/>
    <property type="match status" value="1"/>
</dbReference>
<dbReference type="NCBIfam" id="TIGR00544">
    <property type="entry name" value="lgt"/>
    <property type="match status" value="1"/>
</dbReference>
<comment type="similarity">
    <text evidence="1 7">Belongs to the Lgt family.</text>
</comment>
<evidence type="ECO:0000256" key="1">
    <source>
        <dbReference type="ARBA" id="ARBA00007150"/>
    </source>
</evidence>
<comment type="pathway">
    <text evidence="7">Protein modification; lipoprotein biosynthesis (diacylglyceryl transfer).</text>
</comment>
<dbReference type="PaxDb" id="166486-ERS852572_02157"/>
<dbReference type="EC" id="2.5.1.145" evidence="7"/>
<dbReference type="OrthoDB" id="871140at2"/>
<evidence type="ECO:0000256" key="5">
    <source>
        <dbReference type="ARBA" id="ARBA00022989"/>
    </source>
</evidence>
<feature type="transmembrane region" description="Helical" evidence="7">
    <location>
        <begin position="204"/>
        <end position="221"/>
    </location>
</feature>
<dbReference type="UniPathway" id="UPA00664"/>
<dbReference type="InterPro" id="IPR001640">
    <property type="entry name" value="Lgt"/>
</dbReference>
<name>A0A173ULL6_9FIRM</name>
<proteinExistence type="inferred from homology"/>
<dbReference type="Proteomes" id="UP000095350">
    <property type="component" value="Unassembled WGS sequence"/>
</dbReference>
<keyword evidence="8" id="KW-0328">Glycosyltransferase</keyword>
<sequence>MIFMGIRKDKLKYMFNDIKIGPVTFHMYGLMIAIGFAAALMMCLKRGKKRGLNEDIIYGIFFCAIFGGMIGCRLLYYIVEIPEILKDPSILWNFKNGYVVYGGIIGGALASLIYCRVKKERFLPYFDLVMPAVSFAQGFGRLGCFFAGCCYGRETDSWFSITFTHSDFAPNGVKLLPTQLMSSAGDFLICGLLLLYAGRKPKEGQVAAGYMVLYGIGRFIIEFFRNDYRGSIGVLSTSQIISIGVVAAGVVFYLVMNFRNCKGVTP</sequence>
<feature type="transmembrane region" description="Helical" evidence="7">
    <location>
        <begin position="98"/>
        <end position="115"/>
    </location>
</feature>
<evidence type="ECO:0000256" key="6">
    <source>
        <dbReference type="ARBA" id="ARBA00023136"/>
    </source>
</evidence>
<accession>A0A173ULL6</accession>
<keyword evidence="6 7" id="KW-0472">Membrane</keyword>
<evidence type="ECO:0000313" key="9">
    <source>
        <dbReference type="Proteomes" id="UP000095350"/>
    </source>
</evidence>
<dbReference type="HAMAP" id="MF_01147">
    <property type="entry name" value="Lgt"/>
    <property type="match status" value="1"/>
</dbReference>
<comment type="catalytic activity">
    <reaction evidence="7">
        <text>L-cysteinyl-[prolipoprotein] + a 1,2-diacyl-sn-glycero-3-phospho-(1'-sn-glycerol) = an S-1,2-diacyl-sn-glyceryl-L-cysteinyl-[prolipoprotein] + sn-glycerol 1-phosphate + H(+)</text>
        <dbReference type="Rhea" id="RHEA:56712"/>
        <dbReference type="Rhea" id="RHEA-COMP:14679"/>
        <dbReference type="Rhea" id="RHEA-COMP:14680"/>
        <dbReference type="ChEBI" id="CHEBI:15378"/>
        <dbReference type="ChEBI" id="CHEBI:29950"/>
        <dbReference type="ChEBI" id="CHEBI:57685"/>
        <dbReference type="ChEBI" id="CHEBI:64716"/>
        <dbReference type="ChEBI" id="CHEBI:140658"/>
        <dbReference type="EC" id="2.5.1.145"/>
    </reaction>
</comment>
<dbReference type="PANTHER" id="PTHR30589">
    <property type="entry name" value="PROLIPOPROTEIN DIACYLGLYCERYL TRANSFERASE"/>
    <property type="match status" value="1"/>
</dbReference>
<evidence type="ECO:0000256" key="2">
    <source>
        <dbReference type="ARBA" id="ARBA00022475"/>
    </source>
</evidence>